<feature type="coiled-coil region" evidence="1">
    <location>
        <begin position="3"/>
        <end position="61"/>
    </location>
</feature>
<proteinExistence type="predicted"/>
<keyword evidence="3" id="KW-1185">Reference proteome</keyword>
<evidence type="ECO:0000256" key="1">
    <source>
        <dbReference type="SAM" id="Coils"/>
    </source>
</evidence>
<gene>
    <name evidence="2" type="ORF">RPMA_18925</name>
</gene>
<protein>
    <submittedName>
        <fullName evidence="2">Uncharacterized protein</fullName>
    </submittedName>
</protein>
<organism evidence="2 3">
    <name type="scientific">Tardiphaga alba</name>
    <dbReference type="NCBI Taxonomy" id="340268"/>
    <lineage>
        <taxon>Bacteria</taxon>
        <taxon>Pseudomonadati</taxon>
        <taxon>Pseudomonadota</taxon>
        <taxon>Alphaproteobacteria</taxon>
        <taxon>Hyphomicrobiales</taxon>
        <taxon>Nitrobacteraceae</taxon>
        <taxon>Tardiphaga</taxon>
    </lineage>
</organism>
<dbReference type="Proteomes" id="UP000682843">
    <property type="component" value="Chromosome"/>
</dbReference>
<sequence length="85" mass="9699">MKLDHIKAEIARMRVQIKRQQRDILDLQRAGIPTSSAIALLERMQNKTDELIGERNRLTGEARVADQHTYASGKAIRGVPSHRRI</sequence>
<evidence type="ECO:0000313" key="3">
    <source>
        <dbReference type="Proteomes" id="UP000682843"/>
    </source>
</evidence>
<dbReference type="RefSeq" id="WP_211909260.1">
    <property type="nucleotide sequence ID" value="NZ_CP036498.1"/>
</dbReference>
<evidence type="ECO:0000313" key="2">
    <source>
        <dbReference type="EMBL" id="QUS40673.1"/>
    </source>
</evidence>
<keyword evidence="1" id="KW-0175">Coiled coil</keyword>
<name>A0ABX8AA96_9BRAD</name>
<accession>A0ABX8AA96</accession>
<reference evidence="2 3" key="1">
    <citation type="submission" date="2019-02" db="EMBL/GenBank/DDBJ databases">
        <title>Emended description of the genus Rhodopseudomonas and description of Rhodopseudomonas albus sp. nov., a non-phototrophic, heavy-metal-tolerant bacterium isolated from garden soil.</title>
        <authorList>
            <person name="Bao Z."/>
            <person name="Cao W.W."/>
            <person name="Sato Y."/>
            <person name="Nishizawa T."/>
            <person name="Zhao J."/>
            <person name="Guo Y."/>
            <person name="Ohta H."/>
        </authorList>
    </citation>
    <scope>NUCLEOTIDE SEQUENCE [LARGE SCALE GENOMIC DNA]</scope>
    <source>
        <strain evidence="2 3">SK50-23</strain>
    </source>
</reference>
<dbReference type="EMBL" id="CP036498">
    <property type="protein sequence ID" value="QUS40673.1"/>
    <property type="molecule type" value="Genomic_DNA"/>
</dbReference>